<keyword evidence="2" id="KW-1185">Reference proteome</keyword>
<organism evidence="1 2">
    <name type="scientific">Estrella lausannensis</name>
    <dbReference type="NCBI Taxonomy" id="483423"/>
    <lineage>
        <taxon>Bacteria</taxon>
        <taxon>Pseudomonadati</taxon>
        <taxon>Chlamydiota</taxon>
        <taxon>Chlamydiia</taxon>
        <taxon>Parachlamydiales</taxon>
        <taxon>Candidatus Criblamydiaceae</taxon>
        <taxon>Estrella</taxon>
    </lineage>
</organism>
<evidence type="ECO:0000313" key="2">
    <source>
        <dbReference type="Proteomes" id="UP000220251"/>
    </source>
</evidence>
<dbReference type="AlphaFoldDB" id="A0A0H5DR15"/>
<protein>
    <submittedName>
        <fullName evidence="1">Uncharacterized protein</fullName>
    </submittedName>
</protein>
<reference evidence="2" key="1">
    <citation type="submission" date="2015-06" db="EMBL/GenBank/DDBJ databases">
        <authorList>
            <person name="Bertelli C."/>
        </authorList>
    </citation>
    <scope>NUCLEOTIDE SEQUENCE [LARGE SCALE GENOMIC DNA]</scope>
    <source>
        <strain evidence="2">CRIB-30</strain>
    </source>
</reference>
<sequence length="212" mass="23137">MAISPIIERSYDFAGSIAVGAKMATDQEIADIKGIFGYVDREGFLGSIATLLHRVWNAVKALFGQSDWQRAERALQEVSARCIDKFAPPEVAFLAKATISGGIPSEAADQIIEALNKVNEIAKRMETAALPLFNQLLSLVDGEKIGADLARGIVPEDLIESFQSQMSNEEKYARTVQYALERGYIKPEGQGFFASLPGILQQIGRAQFAEIV</sequence>
<dbReference type="Proteomes" id="UP000220251">
    <property type="component" value="Unassembled WGS sequence"/>
</dbReference>
<dbReference type="EMBL" id="CWGJ01000025">
    <property type="protein sequence ID" value="CRX39111.1"/>
    <property type="molecule type" value="Genomic_DNA"/>
</dbReference>
<gene>
    <name evidence="1" type="ORF">ELAC_1785</name>
</gene>
<proteinExistence type="predicted"/>
<dbReference type="RefSeq" id="WP_098038962.1">
    <property type="nucleotide sequence ID" value="NZ_CWGJ01000025.1"/>
</dbReference>
<evidence type="ECO:0000313" key="1">
    <source>
        <dbReference type="EMBL" id="CRX39111.1"/>
    </source>
</evidence>
<name>A0A0H5DR15_9BACT</name>
<accession>A0A0H5DR15</accession>